<dbReference type="EMBL" id="CAADRA010007004">
    <property type="protein sequence ID" value="VFT98147.1"/>
    <property type="molecule type" value="Genomic_DNA"/>
</dbReference>
<dbReference type="EMBL" id="VJMH01006978">
    <property type="protein sequence ID" value="KAF0686729.1"/>
    <property type="molecule type" value="Genomic_DNA"/>
</dbReference>
<evidence type="ECO:0000313" key="1">
    <source>
        <dbReference type="EMBL" id="KAF0686729.1"/>
    </source>
</evidence>
<dbReference type="Proteomes" id="UP000332933">
    <property type="component" value="Unassembled WGS sequence"/>
</dbReference>
<sequence>MVPASRVLLHTVNLTGFTDLTFPFTHGKPRLALLFESPPIERFQIGNGAYVAHIALMDRRLQLDAPLCQHGATGIQRAPIGLSNAHLALTNHRDPFDLLDPAAASATSNEGIVTVPIHTSYPRRFLTTTDLPSAIASLRTLTPLDVAMERRNPDLLWQQSDLPH</sequence>
<organism evidence="2 3">
    <name type="scientific">Aphanomyces stellatus</name>
    <dbReference type="NCBI Taxonomy" id="120398"/>
    <lineage>
        <taxon>Eukaryota</taxon>
        <taxon>Sar</taxon>
        <taxon>Stramenopiles</taxon>
        <taxon>Oomycota</taxon>
        <taxon>Saprolegniomycetes</taxon>
        <taxon>Saprolegniales</taxon>
        <taxon>Verrucalvaceae</taxon>
        <taxon>Aphanomyces</taxon>
    </lineage>
</organism>
<proteinExistence type="predicted"/>
<gene>
    <name evidence="2" type="primary">Aste57867_21477</name>
    <name evidence="1" type="ORF">As57867_021408</name>
    <name evidence="2" type="ORF">ASTE57867_21477</name>
</gene>
<evidence type="ECO:0000313" key="3">
    <source>
        <dbReference type="Proteomes" id="UP000332933"/>
    </source>
</evidence>
<name>A0A485LHM6_9STRA</name>
<accession>A0A485LHM6</accession>
<reference evidence="2 3" key="1">
    <citation type="submission" date="2019-03" db="EMBL/GenBank/DDBJ databases">
        <authorList>
            <person name="Gaulin E."/>
            <person name="Dumas B."/>
        </authorList>
    </citation>
    <scope>NUCLEOTIDE SEQUENCE [LARGE SCALE GENOMIC DNA]</scope>
    <source>
        <strain evidence="2">CBS 568.67</strain>
    </source>
</reference>
<dbReference type="AlphaFoldDB" id="A0A485LHM6"/>
<keyword evidence="3" id="KW-1185">Reference proteome</keyword>
<evidence type="ECO:0000313" key="2">
    <source>
        <dbReference type="EMBL" id="VFT98147.1"/>
    </source>
</evidence>
<protein>
    <submittedName>
        <fullName evidence="2">Aste57867_21477 protein</fullName>
    </submittedName>
</protein>
<reference evidence="1" key="2">
    <citation type="submission" date="2019-06" db="EMBL/GenBank/DDBJ databases">
        <title>Genomics analysis of Aphanomyces spp. identifies a new class of oomycete effector associated with host adaptation.</title>
        <authorList>
            <person name="Gaulin E."/>
        </authorList>
    </citation>
    <scope>NUCLEOTIDE SEQUENCE</scope>
    <source>
        <strain evidence="1">CBS 578.67</strain>
    </source>
</reference>